<reference evidence="12" key="1">
    <citation type="submission" date="2021-01" db="EMBL/GenBank/DDBJ databases">
        <authorList>
            <person name="Corre E."/>
            <person name="Pelletier E."/>
            <person name="Niang G."/>
            <person name="Scheremetjew M."/>
            <person name="Finn R."/>
            <person name="Kale V."/>
            <person name="Holt S."/>
            <person name="Cochrane G."/>
            <person name="Meng A."/>
            <person name="Brown T."/>
            <person name="Cohen L."/>
        </authorList>
    </citation>
    <scope>NUCLEOTIDE SEQUENCE</scope>
    <source>
        <strain evidence="12">RCC927</strain>
    </source>
</reference>
<dbReference type="CDD" id="cd06456">
    <property type="entry name" value="M3A_DCP"/>
    <property type="match status" value="1"/>
</dbReference>
<dbReference type="Gene3D" id="1.10.1370.40">
    <property type="match status" value="1"/>
</dbReference>
<dbReference type="GO" id="GO:0005829">
    <property type="term" value="C:cytosol"/>
    <property type="evidence" value="ECO:0007669"/>
    <property type="project" value="UniProtKB-ARBA"/>
</dbReference>
<dbReference type="EC" id="3.4.24.70" evidence="8"/>
<proteinExistence type="inferred from homology"/>
<dbReference type="InterPro" id="IPR024077">
    <property type="entry name" value="Neurolysin/TOP_dom2"/>
</dbReference>
<dbReference type="EMBL" id="HBHY01014531">
    <property type="protein sequence ID" value="CAE0143412.1"/>
    <property type="molecule type" value="Transcribed_RNA"/>
</dbReference>
<dbReference type="Pfam" id="PF01432">
    <property type="entry name" value="Peptidase_M3"/>
    <property type="match status" value="1"/>
</dbReference>
<gene>
    <name evidence="12" type="ORF">PSIN1315_LOCUS9342</name>
</gene>
<evidence type="ECO:0000256" key="7">
    <source>
        <dbReference type="ARBA" id="ARBA00024603"/>
    </source>
</evidence>
<evidence type="ECO:0000256" key="6">
    <source>
        <dbReference type="ARBA" id="ARBA00023049"/>
    </source>
</evidence>
<feature type="domain" description="Peptidase M3A/M3B catalytic" evidence="10">
    <location>
        <begin position="240"/>
        <end position="697"/>
    </location>
</feature>
<evidence type="ECO:0000256" key="8">
    <source>
        <dbReference type="ARBA" id="ARBA00026100"/>
    </source>
</evidence>
<dbReference type="GO" id="GO:0006508">
    <property type="term" value="P:proteolysis"/>
    <property type="evidence" value="ECO:0007669"/>
    <property type="project" value="UniProtKB-KW"/>
</dbReference>
<dbReference type="PANTHER" id="PTHR11804:SF83">
    <property type="entry name" value="LD37516P"/>
    <property type="match status" value="1"/>
</dbReference>
<evidence type="ECO:0000259" key="10">
    <source>
        <dbReference type="Pfam" id="PF01432"/>
    </source>
</evidence>
<protein>
    <recommendedName>
        <fullName evidence="8">oligopeptidase A</fullName>
        <ecNumber evidence="8">3.4.24.70</ecNumber>
    </recommendedName>
</protein>
<feature type="domain" description="Oligopeptidase A N-terminal" evidence="11">
    <location>
        <begin position="37"/>
        <end position="160"/>
    </location>
</feature>
<dbReference type="FunFam" id="3.40.390.10:FF:000009">
    <property type="entry name" value="Oligopeptidase A"/>
    <property type="match status" value="1"/>
</dbReference>
<accession>A0A7S3BRQ0</accession>
<dbReference type="InterPro" id="IPR001567">
    <property type="entry name" value="Pept_M3A_M3B_dom"/>
</dbReference>
<dbReference type="PANTHER" id="PTHR11804">
    <property type="entry name" value="PROTEASE M3 THIMET OLIGOPEPTIDASE-RELATED"/>
    <property type="match status" value="1"/>
</dbReference>
<keyword evidence="3 9" id="KW-0479">Metal-binding</keyword>
<keyword evidence="6 9" id="KW-0482">Metalloprotease</keyword>
<evidence type="ECO:0000256" key="4">
    <source>
        <dbReference type="ARBA" id="ARBA00022801"/>
    </source>
</evidence>
<dbReference type="InterPro" id="IPR024079">
    <property type="entry name" value="MetalloPept_cat_dom_sf"/>
</dbReference>
<comment type="cofactor">
    <cofactor evidence="9">
        <name>Zn(2+)</name>
        <dbReference type="ChEBI" id="CHEBI:29105"/>
    </cofactor>
    <text evidence="9">Binds 1 zinc ion.</text>
</comment>
<evidence type="ECO:0000256" key="2">
    <source>
        <dbReference type="ARBA" id="ARBA00022670"/>
    </source>
</evidence>
<dbReference type="AlphaFoldDB" id="A0A7S3BRQ0"/>
<dbReference type="GO" id="GO:0004222">
    <property type="term" value="F:metalloendopeptidase activity"/>
    <property type="evidence" value="ECO:0007669"/>
    <property type="project" value="UniProtKB-EC"/>
</dbReference>
<keyword evidence="5 9" id="KW-0862">Zinc</keyword>
<comment type="similarity">
    <text evidence="1 9">Belongs to the peptidase M3 family.</text>
</comment>
<dbReference type="Gene3D" id="3.40.390.10">
    <property type="entry name" value="Collagenase (Catalytic Domain)"/>
    <property type="match status" value="1"/>
</dbReference>
<evidence type="ECO:0000256" key="9">
    <source>
        <dbReference type="RuleBase" id="RU003435"/>
    </source>
</evidence>
<evidence type="ECO:0000256" key="1">
    <source>
        <dbReference type="ARBA" id="ARBA00006040"/>
    </source>
</evidence>
<dbReference type="Pfam" id="PF19310">
    <property type="entry name" value="TOP_N"/>
    <property type="match status" value="1"/>
</dbReference>
<dbReference type="FunFam" id="1.10.1370.40:FF:000005">
    <property type="entry name" value="Organellar oligopeptidase A, chloroplastic/mitochondrial"/>
    <property type="match status" value="1"/>
</dbReference>
<dbReference type="Gene3D" id="1.10.1370.10">
    <property type="entry name" value="Neurolysin, domain 3"/>
    <property type="match status" value="1"/>
</dbReference>
<dbReference type="InterPro" id="IPR045666">
    <property type="entry name" value="OpdA_N"/>
</dbReference>
<keyword evidence="4 9" id="KW-0378">Hydrolase</keyword>
<evidence type="ECO:0000313" key="12">
    <source>
        <dbReference type="EMBL" id="CAE0143412.1"/>
    </source>
</evidence>
<name>A0A7S3BRQ0_9VIRI</name>
<dbReference type="GO" id="GO:0046872">
    <property type="term" value="F:metal ion binding"/>
    <property type="evidence" value="ECO:0007669"/>
    <property type="project" value="UniProtKB-UniRule"/>
</dbReference>
<evidence type="ECO:0000256" key="3">
    <source>
        <dbReference type="ARBA" id="ARBA00022723"/>
    </source>
</evidence>
<sequence>MCAAGGANPLAAYGAAPASSELPPWDSVEAEHVVPAISALLEELEAELVTLEKGAAPTWESVAEPLEVLGDRLSRAWGTVSHLKGVKDSDALRAAVEEVQPRQVAFGLRVGQSEPIYRAFKGMRDDEGVWGALSEAQRRVVEAEIRDAELSGVALAGEAKEEFNTLQQEAAQLSTKFSNNVLDATKAFERFVEDKAELEGLPDSALALAAQTAASKGREGATAEDGPWCITLDFPSYMPVMQHAKNRALREEVYLAFLTRASSGETDNAPLIERILEIRKRKAELLGYEHFADTSLAAKMADLGSAKTLLEELRAAAYEPGVRELEEVRAFAEEQGADYELKHWDMTFWAERLREERYAYKEEDLRPYFSLPAVLDGLFGLIEKLFGFKVVPADGESPVWHKDVRYFKVLGEDGAPRASFYLDPYSRPAEKRGGAWMDEVLGRSALLGADGETRLPTAHMVCNQSPPVGDKPSLMTIREVETLFHEMGHALQHMLTTQSEGMVAGIRGVEWDAVELPSQFMENFVYHKDTLLGFAKHYETGEPLPEELFNKIVEARKYRAGTVMLRQVHFSLTDLELHSAYAPGSVGGVFALEKEIAKTTSVLPPLDADRFLCGFSHIFAGGYSAGYYSYKWAEVLSADAFGAFEEAGLDDDEAVRTTGRRFAETVLAMGGGRDPTKVFEDFRGRGPSTEALLRHSGLAPVAA</sequence>
<evidence type="ECO:0000259" key="11">
    <source>
        <dbReference type="Pfam" id="PF19310"/>
    </source>
</evidence>
<dbReference type="GO" id="GO:0006518">
    <property type="term" value="P:peptide metabolic process"/>
    <property type="evidence" value="ECO:0007669"/>
    <property type="project" value="TreeGrafter"/>
</dbReference>
<dbReference type="InterPro" id="IPR045090">
    <property type="entry name" value="Pept_M3A_M3B"/>
</dbReference>
<keyword evidence="2 9" id="KW-0645">Protease</keyword>
<evidence type="ECO:0000256" key="5">
    <source>
        <dbReference type="ARBA" id="ARBA00022833"/>
    </source>
</evidence>
<organism evidence="12">
    <name type="scientific">Prasinoderma singulare</name>
    <dbReference type="NCBI Taxonomy" id="676789"/>
    <lineage>
        <taxon>Eukaryota</taxon>
        <taxon>Viridiplantae</taxon>
        <taxon>Prasinodermophyta</taxon>
        <taxon>Prasinodermophyceae</taxon>
        <taxon>Prasinodermales</taxon>
        <taxon>Prasinodermaceae</taxon>
        <taxon>Prasinoderma</taxon>
    </lineage>
</organism>
<dbReference type="SUPFAM" id="SSF55486">
    <property type="entry name" value="Metalloproteases ('zincins'), catalytic domain"/>
    <property type="match status" value="1"/>
</dbReference>
<dbReference type="InterPro" id="IPR034005">
    <property type="entry name" value="M3A_DCP"/>
</dbReference>
<comment type="catalytic activity">
    <reaction evidence="7">
        <text>Hydrolysis of oligopeptides, with broad specificity. Gly or Ala commonly occur as P1 or P1' residues, but more distant residues are also important, as is shown by the fact that Z-Gly-Pro-Gly-|-Gly-Pro-Ala is cleaved, but not Z-(Gly)(5).</text>
        <dbReference type="EC" id="3.4.24.70"/>
    </reaction>
</comment>